<feature type="compositionally biased region" description="Pro residues" evidence="1">
    <location>
        <begin position="783"/>
        <end position="809"/>
    </location>
</feature>
<reference evidence="2 3" key="1">
    <citation type="journal article" date="2015" name="Sci. Rep.">
        <title>Chromosome-level genome map provides insights into diverse defense mechanisms in the medicinal fungus Ganoderma sinense.</title>
        <authorList>
            <person name="Zhu Y."/>
            <person name="Xu J."/>
            <person name="Sun C."/>
            <person name="Zhou S."/>
            <person name="Xu H."/>
            <person name="Nelson D.R."/>
            <person name="Qian J."/>
            <person name="Song J."/>
            <person name="Luo H."/>
            <person name="Xiang L."/>
            <person name="Li Y."/>
            <person name="Xu Z."/>
            <person name="Ji A."/>
            <person name="Wang L."/>
            <person name="Lu S."/>
            <person name="Hayward A."/>
            <person name="Sun W."/>
            <person name="Li X."/>
            <person name="Schwartz D.C."/>
            <person name="Wang Y."/>
            <person name="Chen S."/>
        </authorList>
    </citation>
    <scope>NUCLEOTIDE SEQUENCE [LARGE SCALE GENOMIC DNA]</scope>
    <source>
        <strain evidence="2 3">ZZ0214-1</strain>
    </source>
</reference>
<dbReference type="AlphaFoldDB" id="A0A2G8SFM1"/>
<dbReference type="InterPro" id="IPR051425">
    <property type="entry name" value="Formin_Homology"/>
</dbReference>
<proteinExistence type="predicted"/>
<organism evidence="2 3">
    <name type="scientific">Ganoderma sinense ZZ0214-1</name>
    <dbReference type="NCBI Taxonomy" id="1077348"/>
    <lineage>
        <taxon>Eukaryota</taxon>
        <taxon>Fungi</taxon>
        <taxon>Dikarya</taxon>
        <taxon>Basidiomycota</taxon>
        <taxon>Agaricomycotina</taxon>
        <taxon>Agaricomycetes</taxon>
        <taxon>Polyporales</taxon>
        <taxon>Polyporaceae</taxon>
        <taxon>Ganoderma</taxon>
    </lineage>
</organism>
<dbReference type="PANTHER" id="PTHR45725:SF1">
    <property type="entry name" value="DISHEVELLED ASSOCIATED ACTIVATOR OF MORPHOGENESIS, ISOFORM D"/>
    <property type="match status" value="1"/>
</dbReference>
<comment type="caution">
    <text evidence="2">The sequence shown here is derived from an EMBL/GenBank/DDBJ whole genome shotgun (WGS) entry which is preliminary data.</text>
</comment>
<feature type="compositionally biased region" description="Polar residues" evidence="1">
    <location>
        <begin position="553"/>
        <end position="569"/>
    </location>
</feature>
<feature type="compositionally biased region" description="Low complexity" evidence="1">
    <location>
        <begin position="810"/>
        <end position="821"/>
    </location>
</feature>
<evidence type="ECO:0000313" key="3">
    <source>
        <dbReference type="Proteomes" id="UP000230002"/>
    </source>
</evidence>
<protein>
    <submittedName>
        <fullName evidence="2">Uncharacterized protein</fullName>
    </submittedName>
</protein>
<feature type="compositionally biased region" description="Pro residues" evidence="1">
    <location>
        <begin position="822"/>
        <end position="864"/>
    </location>
</feature>
<feature type="region of interest" description="Disordered" evidence="1">
    <location>
        <begin position="751"/>
        <end position="910"/>
    </location>
</feature>
<feature type="compositionally biased region" description="Low complexity" evidence="1">
    <location>
        <begin position="684"/>
        <end position="694"/>
    </location>
</feature>
<gene>
    <name evidence="2" type="ORF">GSI_05272</name>
</gene>
<dbReference type="Proteomes" id="UP000230002">
    <property type="component" value="Unassembled WGS sequence"/>
</dbReference>
<accession>A0A2G8SFM1</accession>
<feature type="region of interest" description="Disordered" evidence="1">
    <location>
        <begin position="629"/>
        <end position="710"/>
    </location>
</feature>
<feature type="compositionally biased region" description="Low complexity" evidence="1">
    <location>
        <begin position="653"/>
        <end position="666"/>
    </location>
</feature>
<feature type="compositionally biased region" description="Pro residues" evidence="1">
    <location>
        <begin position="641"/>
        <end position="652"/>
    </location>
</feature>
<dbReference type="EMBL" id="AYKW01000010">
    <property type="protein sequence ID" value="PIL32569.1"/>
    <property type="molecule type" value="Genomic_DNA"/>
</dbReference>
<dbReference type="OrthoDB" id="3254160at2759"/>
<name>A0A2G8SFM1_9APHY</name>
<keyword evidence="3" id="KW-1185">Reference proteome</keyword>
<sequence length="998" mass="107523">MDVDVNVAAFAQASQGLVHNGAVPILHYLNDLALFHPVASTSGGAPPPQSGTTQDIEPTIPKAVARIHQACQQAFGSTQPLKFDFEEDVLTHGKRCTLTITRPDGAIRTYASNTLYGRKYDAKASVCTLAISDGALDFIFDESSTQPSSSAVAFQHSNIPLDMDDFVKEIEQCCLEWASGRVKPFWLNISEPKFGKTHGCALRIRLGPRNSRVYSVNTVYSSIPEARKACAEAALADGVINFIRSWVPSDDMDIVEESDPFSAIGLQQFFDSLPKPFPETVAGRSATDINGPAWLNTTIQSARGGKLVPNFIWTSDARHNLHGCLLRLERPGEVRSYLVEARFVKRMEAKAAVCLLAMSEGVGDYIRDVGKAVKDRLSPATRKHVSEVLQPLFNAEYRKVRGPGIQPAIEFDQDMDACGATMVIELAPNPGPQEVRRYTVPTEYCNRNDARLAVIHRAVQEGVIDFLRLQGNTQPSGSVPYAPQQEPSFVNRKRKNWDNGNSSGYSNDDGPRSGDDWSNHNDFGPSSAGGHFRGGWQNKKQRTGDTFRGGSGLDSTHSFRSPQTQSYGNSGPRGGFSQRGGFRPAWHSEQSDYVQPRKQGWNWNQPAVFRPPPPRGGFGGQFKASPRGGFAGPSGFVPRQQPAPVPIPPPAVQYPTIPMPSQQQSRPLPPSYPYPGGGAVPGNAQSAQAASSGAVPHAQHIPIPYQTPAPQPPVAPFGVPSAGVSYSPYVAPPAALPQSLQYPPQQYPYVAGPPSLPANGQVAGYQQYSPPAQPQVPIQPVTAPAPPGPAPPAMGFPMFPYPNFPPATPANPTYAPSFAQPQPQPPRPLPQQLPQPPPLPLPPTVQPPPPPPPSVPPLPAPTSPPILASSTATPKPPQSQPTPPARPASTSDPLSSWPSKPKNPAKVVSIPTTPKTNVQALYDYCNQHGMPTPQWGQELTNGDVRKHKVWVVIGKMKFEIPVPFSSLSQAQERVAGKVVDQFKAQGPVEALKTVVSKG</sequence>
<feature type="region of interest" description="Disordered" evidence="1">
    <location>
        <begin position="474"/>
        <end position="590"/>
    </location>
</feature>
<dbReference type="PRINTS" id="PR01217">
    <property type="entry name" value="PRICHEXTENSN"/>
</dbReference>
<feature type="compositionally biased region" description="Pro residues" evidence="1">
    <location>
        <begin position="874"/>
        <end position="886"/>
    </location>
</feature>
<evidence type="ECO:0000256" key="1">
    <source>
        <dbReference type="SAM" id="MobiDB-lite"/>
    </source>
</evidence>
<feature type="compositionally biased region" description="Basic and acidic residues" evidence="1">
    <location>
        <begin position="509"/>
        <end position="519"/>
    </location>
</feature>
<evidence type="ECO:0000313" key="2">
    <source>
        <dbReference type="EMBL" id="PIL32569.1"/>
    </source>
</evidence>
<dbReference type="STRING" id="1077348.A0A2G8SFM1"/>
<dbReference type="PANTHER" id="PTHR45725">
    <property type="entry name" value="FORMIN HOMOLOGY 2 FAMILY MEMBER"/>
    <property type="match status" value="1"/>
</dbReference>